<dbReference type="SUPFAM" id="SSF103473">
    <property type="entry name" value="MFS general substrate transporter"/>
    <property type="match status" value="1"/>
</dbReference>
<dbReference type="Gene3D" id="1.20.1250.20">
    <property type="entry name" value="MFS general substrate transporter like domains"/>
    <property type="match status" value="1"/>
</dbReference>
<keyword evidence="3" id="KW-1003">Cell membrane</keyword>
<dbReference type="PANTHER" id="PTHR42718">
    <property type="entry name" value="MAJOR FACILITATOR SUPERFAMILY MULTIDRUG TRANSPORTER MFSC"/>
    <property type="match status" value="1"/>
</dbReference>
<sequence>MNPRRATARTWAGLALLLIPALLVSMDISVLFVAAPAITEALRPTSAQWLWMMDVYGFVLAGLLVTMGSLGDRIGRRRLLLTGGVLFGAASVLLALAPSPELFIAGRALLGVAGATLAPSTLSLVRDMFTDPRQRGAAVGAWTVAFTGGAVAGPILGGLLLEFFWWGSAFLVNLPFMVVLVAAAPLLVPESRDPEASGFDLPGAGLSLAAVLGLVYGAKRLAEHGADPHALTALAAGAALLALFVLRQRRAAHPLMDLSLLARPAFTAAIIGNLALSFAVGGMGLLTFTFLQTVHGLSPLHAALWALPTILGTVLGAVLAGSLAPRARPGVLMAAGLALSAAGFAVVGLVDADTRLAVFLGGYTLLTLGAGVVGTLANTLVLATAPRERAGAAAGISETSTEFGTALGIAVLGTAAGAVYRTSVADALPSVDGAAAETVTGALAAAPRAQDPGALLDAAFDAYTAGVNTAALTGAGVLAAVALLVAVALRRLPPATGGEPGAPAPAGGVPARP</sequence>
<keyword evidence="2" id="KW-0813">Transport</keyword>
<feature type="transmembrane region" description="Helical" evidence="7">
    <location>
        <begin position="199"/>
        <end position="218"/>
    </location>
</feature>
<dbReference type="KEGG" id="nda:Ndas_3881"/>
<evidence type="ECO:0000256" key="1">
    <source>
        <dbReference type="ARBA" id="ARBA00004651"/>
    </source>
</evidence>
<dbReference type="InterPro" id="IPR020846">
    <property type="entry name" value="MFS_dom"/>
</dbReference>
<evidence type="ECO:0000313" key="10">
    <source>
        <dbReference type="Proteomes" id="UP000002219"/>
    </source>
</evidence>
<feature type="transmembrane region" description="Helical" evidence="7">
    <location>
        <begin position="163"/>
        <end position="187"/>
    </location>
</feature>
<accession>D7B6J1</accession>
<evidence type="ECO:0000256" key="2">
    <source>
        <dbReference type="ARBA" id="ARBA00022448"/>
    </source>
</evidence>
<dbReference type="InterPro" id="IPR036259">
    <property type="entry name" value="MFS_trans_sf"/>
</dbReference>
<evidence type="ECO:0000256" key="3">
    <source>
        <dbReference type="ARBA" id="ARBA00022475"/>
    </source>
</evidence>
<dbReference type="GO" id="GO:0005886">
    <property type="term" value="C:plasma membrane"/>
    <property type="evidence" value="ECO:0007669"/>
    <property type="project" value="UniProtKB-SubCell"/>
</dbReference>
<dbReference type="Pfam" id="PF07690">
    <property type="entry name" value="MFS_1"/>
    <property type="match status" value="1"/>
</dbReference>
<dbReference type="PROSITE" id="PS50850">
    <property type="entry name" value="MFS"/>
    <property type="match status" value="1"/>
</dbReference>
<dbReference type="eggNOG" id="COG0477">
    <property type="taxonomic scope" value="Bacteria"/>
</dbReference>
<dbReference type="AlphaFoldDB" id="D7B6J1"/>
<dbReference type="OrthoDB" id="3218509at2"/>
<evidence type="ECO:0000256" key="7">
    <source>
        <dbReference type="SAM" id="Phobius"/>
    </source>
</evidence>
<dbReference type="Proteomes" id="UP000002219">
    <property type="component" value="Chromosome 1"/>
</dbReference>
<dbReference type="GeneID" id="91486429"/>
<feature type="transmembrane region" description="Helical" evidence="7">
    <location>
        <begin position="303"/>
        <end position="324"/>
    </location>
</feature>
<keyword evidence="4 7" id="KW-0812">Transmembrane</keyword>
<dbReference type="EMBL" id="CP002040">
    <property type="protein sequence ID" value="ADH69278.1"/>
    <property type="molecule type" value="Genomic_DNA"/>
</dbReference>
<feature type="transmembrane region" description="Helical" evidence="7">
    <location>
        <begin position="266"/>
        <end position="291"/>
    </location>
</feature>
<organism evidence="9 10">
    <name type="scientific">Nocardiopsis dassonvillei (strain ATCC 23218 / DSM 43111 / CIP 107115 / JCM 7437 / KCTC 9190 / NBRC 14626 / NCTC 10488 / NRRL B-5397 / IMRU 509)</name>
    <name type="common">Actinomadura dassonvillei</name>
    <dbReference type="NCBI Taxonomy" id="446468"/>
    <lineage>
        <taxon>Bacteria</taxon>
        <taxon>Bacillati</taxon>
        <taxon>Actinomycetota</taxon>
        <taxon>Actinomycetes</taxon>
        <taxon>Streptosporangiales</taxon>
        <taxon>Nocardiopsidaceae</taxon>
        <taxon>Nocardiopsis</taxon>
    </lineage>
</organism>
<dbReference type="HOGENOM" id="CLU_000960_28_2_11"/>
<feature type="transmembrane region" description="Helical" evidence="7">
    <location>
        <begin position="356"/>
        <end position="382"/>
    </location>
</feature>
<dbReference type="RefSeq" id="WP_013154885.1">
    <property type="nucleotide sequence ID" value="NC_014210.1"/>
</dbReference>
<dbReference type="Gene3D" id="1.20.1720.10">
    <property type="entry name" value="Multidrug resistance protein D"/>
    <property type="match status" value="1"/>
</dbReference>
<feature type="domain" description="Major facilitator superfamily (MFS) profile" evidence="8">
    <location>
        <begin position="13"/>
        <end position="494"/>
    </location>
</feature>
<keyword evidence="6 7" id="KW-0472">Membrane</keyword>
<evidence type="ECO:0000256" key="4">
    <source>
        <dbReference type="ARBA" id="ARBA00022692"/>
    </source>
</evidence>
<dbReference type="PANTHER" id="PTHR42718:SF47">
    <property type="entry name" value="METHYL VIOLOGEN RESISTANCE PROTEIN SMVA"/>
    <property type="match status" value="1"/>
</dbReference>
<protein>
    <submittedName>
        <fullName evidence="9">Major facilitator superfamily MFS_1</fullName>
    </submittedName>
</protein>
<keyword evidence="5 7" id="KW-1133">Transmembrane helix</keyword>
<dbReference type="CDD" id="cd17321">
    <property type="entry name" value="MFS_MMR_MDR_like"/>
    <property type="match status" value="1"/>
</dbReference>
<keyword evidence="10" id="KW-1185">Reference proteome</keyword>
<proteinExistence type="predicted"/>
<feature type="transmembrane region" description="Helical" evidence="7">
    <location>
        <begin position="403"/>
        <end position="420"/>
    </location>
</feature>
<dbReference type="InterPro" id="IPR011701">
    <property type="entry name" value="MFS"/>
</dbReference>
<feature type="transmembrane region" description="Helical" evidence="7">
    <location>
        <begin position="470"/>
        <end position="489"/>
    </location>
</feature>
<comment type="subcellular location">
    <subcellularLocation>
        <location evidence="1">Cell membrane</location>
        <topology evidence="1">Multi-pass membrane protein</topology>
    </subcellularLocation>
</comment>
<feature type="transmembrane region" description="Helical" evidence="7">
    <location>
        <begin position="51"/>
        <end position="70"/>
    </location>
</feature>
<feature type="transmembrane region" description="Helical" evidence="7">
    <location>
        <begin position="104"/>
        <end position="125"/>
    </location>
</feature>
<feature type="transmembrane region" description="Helical" evidence="7">
    <location>
        <begin position="137"/>
        <end position="157"/>
    </location>
</feature>
<feature type="transmembrane region" description="Helical" evidence="7">
    <location>
        <begin position="79"/>
        <end position="98"/>
    </location>
</feature>
<dbReference type="InterPro" id="IPR001958">
    <property type="entry name" value="Tet-R_TetA/multi-R_MdtG-like"/>
</dbReference>
<gene>
    <name evidence="9" type="ordered locus">Ndas_3881</name>
</gene>
<feature type="transmembrane region" description="Helical" evidence="7">
    <location>
        <begin position="331"/>
        <end position="350"/>
    </location>
</feature>
<evidence type="ECO:0000313" key="9">
    <source>
        <dbReference type="EMBL" id="ADH69278.1"/>
    </source>
</evidence>
<dbReference type="PRINTS" id="PR01035">
    <property type="entry name" value="TCRTETA"/>
</dbReference>
<reference evidence="9 10" key="1">
    <citation type="journal article" date="2010" name="Stand. Genomic Sci.">
        <title>Complete genome sequence of Nocardiopsis dassonvillei type strain (IMRU 509).</title>
        <authorList>
            <person name="Sun H."/>
            <person name="Lapidus A."/>
            <person name="Nolan M."/>
            <person name="Lucas S."/>
            <person name="Del Rio T.G."/>
            <person name="Tice H."/>
            <person name="Cheng J.F."/>
            <person name="Tapia R."/>
            <person name="Han C."/>
            <person name="Goodwin L."/>
            <person name="Pitluck S."/>
            <person name="Pagani I."/>
            <person name="Ivanova N."/>
            <person name="Mavromatis K."/>
            <person name="Mikhailova N."/>
            <person name="Pati A."/>
            <person name="Chen A."/>
            <person name="Palaniappan K."/>
            <person name="Land M."/>
            <person name="Hauser L."/>
            <person name="Chang Y.J."/>
            <person name="Jeffries C.D."/>
            <person name="Djao O.D."/>
            <person name="Rohde M."/>
            <person name="Sikorski J."/>
            <person name="Goker M."/>
            <person name="Woyke T."/>
            <person name="Bristow J."/>
            <person name="Eisen J.A."/>
            <person name="Markowitz V."/>
            <person name="Hugenholtz P."/>
            <person name="Kyrpides N.C."/>
            <person name="Klenk H.P."/>
        </authorList>
    </citation>
    <scope>NUCLEOTIDE SEQUENCE [LARGE SCALE GENOMIC DNA]</scope>
    <source>
        <strain evidence="10">ATCC 23218 / DSM 43111 / CIP 107115 / JCM 7437 / KCTC 9190 / NBRC 14626 / NCTC 10488 / NRRL B-5397 / IMRU 509</strain>
    </source>
</reference>
<feature type="transmembrane region" description="Helical" evidence="7">
    <location>
        <begin position="230"/>
        <end position="246"/>
    </location>
</feature>
<evidence type="ECO:0000256" key="5">
    <source>
        <dbReference type="ARBA" id="ARBA00022989"/>
    </source>
</evidence>
<name>D7B6J1_NOCDD</name>
<evidence type="ECO:0000259" key="8">
    <source>
        <dbReference type="PROSITE" id="PS50850"/>
    </source>
</evidence>
<dbReference type="GO" id="GO:0022857">
    <property type="term" value="F:transmembrane transporter activity"/>
    <property type="evidence" value="ECO:0007669"/>
    <property type="project" value="InterPro"/>
</dbReference>
<evidence type="ECO:0000256" key="6">
    <source>
        <dbReference type="ARBA" id="ARBA00023136"/>
    </source>
</evidence>